<evidence type="ECO:0000313" key="2">
    <source>
        <dbReference type="EMBL" id="AYV78791.1"/>
    </source>
</evidence>
<name>A0A3G4ZXR4_9VIRU</name>
<dbReference type="EMBL" id="MK072099">
    <property type="protein sequence ID" value="AYV78791.1"/>
    <property type="molecule type" value="Genomic_DNA"/>
</dbReference>
<dbReference type="InterPro" id="IPR006597">
    <property type="entry name" value="Sel1-like"/>
</dbReference>
<dbReference type="InterPro" id="IPR019734">
    <property type="entry name" value="TPR_rpt"/>
</dbReference>
<protein>
    <submittedName>
        <fullName evidence="2">Uncharacterized protein</fullName>
    </submittedName>
</protein>
<reference evidence="2" key="1">
    <citation type="submission" date="2018-10" db="EMBL/GenBank/DDBJ databases">
        <title>Hidden diversity of soil giant viruses.</title>
        <authorList>
            <person name="Schulz F."/>
            <person name="Alteio L."/>
            <person name="Goudeau D."/>
            <person name="Ryan E.M."/>
            <person name="Malmstrom R.R."/>
            <person name="Blanchard J."/>
            <person name="Woyke T."/>
        </authorList>
    </citation>
    <scope>NUCLEOTIDE SEQUENCE</scope>
    <source>
        <strain evidence="2">EDV1</strain>
    </source>
</reference>
<organism evidence="2">
    <name type="scientific">Edafosvirus sp</name>
    <dbReference type="NCBI Taxonomy" id="2487765"/>
    <lineage>
        <taxon>Viruses</taxon>
        <taxon>Varidnaviria</taxon>
        <taxon>Bamfordvirae</taxon>
        <taxon>Nucleocytoviricota</taxon>
        <taxon>Megaviricetes</taxon>
        <taxon>Imitervirales</taxon>
        <taxon>Mimiviridae</taxon>
        <taxon>Klosneuvirinae</taxon>
    </lineage>
</organism>
<dbReference type="PANTHER" id="PTHR11102">
    <property type="entry name" value="SEL-1-LIKE PROTEIN"/>
    <property type="match status" value="1"/>
</dbReference>
<dbReference type="SUPFAM" id="SSF81901">
    <property type="entry name" value="HCP-like"/>
    <property type="match status" value="1"/>
</dbReference>
<accession>A0A3G4ZXR4</accession>
<feature type="non-terminal residue" evidence="2">
    <location>
        <position position="1"/>
    </location>
</feature>
<dbReference type="SMART" id="SM00671">
    <property type="entry name" value="SEL1"/>
    <property type="match status" value="5"/>
</dbReference>
<dbReference type="Gene3D" id="1.25.40.10">
    <property type="entry name" value="Tetratricopeptide repeat domain"/>
    <property type="match status" value="1"/>
</dbReference>
<sequence length="226" mass="26386">KAIICLLKAIEKECNMALLDLAIYYQDQKNVIKAEEYYLKAIEKGIDGALYNIANFYSELEGEDNFRKAEKYYLMSIDKGHTDALNNLGYLYYFSNNVKLAEKYFLKAIENNNKNAIYNLANLYSEKKYDPNENIDWQKKAEEYYFKAIMDGNNHALNNLAIMYSSQNNISDAVKYFSLAWYFLNDDKIKLACEKQICILCKTNNPNPIINKHIVNNEMELVDLFN</sequence>
<dbReference type="Pfam" id="PF13181">
    <property type="entry name" value="TPR_8"/>
    <property type="match status" value="1"/>
</dbReference>
<dbReference type="PROSITE" id="PS50005">
    <property type="entry name" value="TPR"/>
    <property type="match status" value="1"/>
</dbReference>
<dbReference type="Pfam" id="PF13374">
    <property type="entry name" value="TPR_10"/>
    <property type="match status" value="2"/>
</dbReference>
<dbReference type="SMART" id="SM00028">
    <property type="entry name" value="TPR"/>
    <property type="match status" value="3"/>
</dbReference>
<dbReference type="InterPro" id="IPR011990">
    <property type="entry name" value="TPR-like_helical_dom_sf"/>
</dbReference>
<proteinExistence type="predicted"/>
<gene>
    <name evidence="2" type="ORF">Edafosvirus34_1</name>
</gene>
<dbReference type="PANTHER" id="PTHR11102:SF160">
    <property type="entry name" value="ERAD-ASSOCIATED E3 UBIQUITIN-PROTEIN LIGASE COMPONENT HRD3"/>
    <property type="match status" value="1"/>
</dbReference>
<dbReference type="InterPro" id="IPR050767">
    <property type="entry name" value="Sel1_AlgK"/>
</dbReference>
<dbReference type="Pfam" id="PF08238">
    <property type="entry name" value="Sel1"/>
    <property type="match status" value="2"/>
</dbReference>
<evidence type="ECO:0000256" key="1">
    <source>
        <dbReference type="PROSITE-ProRule" id="PRU00339"/>
    </source>
</evidence>
<feature type="repeat" description="TPR" evidence="1">
    <location>
        <begin position="82"/>
        <end position="115"/>
    </location>
</feature>
<keyword evidence="1" id="KW-0802">TPR repeat</keyword>